<proteinExistence type="inferred from homology"/>
<evidence type="ECO:0000256" key="3">
    <source>
        <dbReference type="SAM" id="MobiDB-lite"/>
    </source>
</evidence>
<evidence type="ECO:0000256" key="1">
    <source>
        <dbReference type="ARBA" id="ARBA00009291"/>
    </source>
</evidence>
<dbReference type="RefSeq" id="XP_024325510.1">
    <property type="nucleotide sequence ID" value="XM_024466743.1"/>
</dbReference>
<dbReference type="EMBL" id="KV441392">
    <property type="protein sequence ID" value="OAF60228.1"/>
    <property type="molecule type" value="Genomic_DNA"/>
</dbReference>
<name>A0A177ADQ7_9PEZI</name>
<feature type="region of interest" description="Disordered" evidence="3">
    <location>
        <begin position="643"/>
        <end position="705"/>
    </location>
</feature>
<feature type="compositionally biased region" description="Low complexity" evidence="3">
    <location>
        <begin position="482"/>
        <end position="493"/>
    </location>
</feature>
<feature type="compositionally biased region" description="Low complexity" evidence="3">
    <location>
        <begin position="645"/>
        <end position="661"/>
    </location>
</feature>
<dbReference type="eggNOG" id="ENOG502RZ1J">
    <property type="taxonomic scope" value="Eukaryota"/>
</dbReference>
<dbReference type="GeneID" id="36286171"/>
<evidence type="ECO:0000313" key="4">
    <source>
        <dbReference type="EMBL" id="OAF60228.1"/>
    </source>
</evidence>
<dbReference type="InterPro" id="IPR021622">
    <property type="entry name" value="Afadin/alpha-actinin-bd"/>
</dbReference>
<feature type="compositionally biased region" description="Gly residues" evidence="3">
    <location>
        <begin position="695"/>
        <end position="705"/>
    </location>
</feature>
<feature type="region of interest" description="Disordered" evidence="3">
    <location>
        <begin position="372"/>
        <end position="615"/>
    </location>
</feature>
<dbReference type="Pfam" id="PF11559">
    <property type="entry name" value="ADIP"/>
    <property type="match status" value="1"/>
</dbReference>
<feature type="compositionally biased region" description="Basic and acidic residues" evidence="3">
    <location>
        <begin position="496"/>
        <end position="507"/>
    </location>
</feature>
<gene>
    <name evidence="4" type="ORF">VC83_03094</name>
</gene>
<evidence type="ECO:0000256" key="2">
    <source>
        <dbReference type="ARBA" id="ARBA00023054"/>
    </source>
</evidence>
<dbReference type="VEuPathDB" id="FungiDB:GMDG_06610"/>
<feature type="compositionally biased region" description="Basic and acidic residues" evidence="3">
    <location>
        <begin position="662"/>
        <end position="673"/>
    </location>
</feature>
<dbReference type="Proteomes" id="UP000077154">
    <property type="component" value="Unassembled WGS sequence"/>
</dbReference>
<reference evidence="4" key="1">
    <citation type="submission" date="2016-03" db="EMBL/GenBank/DDBJ databases">
        <title>Updated assembly of Pseudogymnoascus destructans, the fungus causing white-nose syndrome of bats.</title>
        <authorList>
            <person name="Palmer J.M."/>
            <person name="Drees K.P."/>
            <person name="Foster J.T."/>
            <person name="Lindner D.L."/>
        </authorList>
    </citation>
    <scope>NUCLEOTIDE SEQUENCE [LARGE SCALE GENOMIC DNA]</scope>
    <source>
        <strain evidence="4">20631-21</strain>
    </source>
</reference>
<sequence length="705" mass="77073">METDNLRTASVYINNLLLSRGLLKNGQNLDFAHPEQGEGGSEGTMGRIMGVVNDLILRRDRDATQRENLSNTIRTLRADALRQTTDLTRLQTKHAEAQRKLGLSEATERALRAQLRGAEGAARGLREEMGRMRVLVGQARALCANEVRKRERVIEGLKKHVGEGGRARGSGKTVGVATVTVLAGVGGEDGGEGGVVAVGESDYDLRQETNEFLTELAKGLSEESENLGMLLRTTVESLKALSGWEGEERGGRGAELVISVDGSYENVAAEIDSVIEHLRTLLTNPSFVPLEEVEVREDEIIRLREGWERMESRWRDAVRMMDGWRKRMATSGQTVNLEELKAGLELRPVRDLCGKDQNTQDLEDGYEEGDTQADIDAMDDSQVPGGEDLTPDLDEMSDASSFEEEPEDFVVEPTPQITAPPVPTAKPVEDEIEEQKQKRSGRERRVELSSSLNTQEDNKKKRKLDPHAPPSSTSRVSKPRTDSSSDISSSRRTPAPRKEQVAERQPEPEMAPAPSSSPGPPPQLSPLRPIPDPNHRRNSEFTTIVEENTWDFAQMERSDPAPPSDEISLLKTSNAHHDAPPLMTEQSARQGASTPLKLTGASRPPRPASAMAQESPLTMASIAAKLAATEREADAARVRAKLKAAKLSSAAAATNLAPPSRRSGEEGEREPVKGGDLGGGRRWRFRGRGRRRGGWGRGRVGGGVR</sequence>
<feature type="compositionally biased region" description="Basic residues" evidence="3">
    <location>
        <begin position="681"/>
        <end position="694"/>
    </location>
</feature>
<organism evidence="4">
    <name type="scientific">Pseudogymnoascus destructans</name>
    <dbReference type="NCBI Taxonomy" id="655981"/>
    <lineage>
        <taxon>Eukaryota</taxon>
        <taxon>Fungi</taxon>
        <taxon>Dikarya</taxon>
        <taxon>Ascomycota</taxon>
        <taxon>Pezizomycotina</taxon>
        <taxon>Leotiomycetes</taxon>
        <taxon>Thelebolales</taxon>
        <taxon>Thelebolaceae</taxon>
        <taxon>Pseudogymnoascus</taxon>
    </lineage>
</organism>
<feature type="compositionally biased region" description="Pro residues" evidence="3">
    <location>
        <begin position="509"/>
        <end position="532"/>
    </location>
</feature>
<evidence type="ECO:0008006" key="5">
    <source>
        <dbReference type="Google" id="ProtNLM"/>
    </source>
</evidence>
<feature type="compositionally biased region" description="Acidic residues" evidence="3">
    <location>
        <begin position="389"/>
        <end position="410"/>
    </location>
</feature>
<protein>
    <recommendedName>
        <fullName evidence="5">NIMA interactive protein</fullName>
    </recommendedName>
</protein>
<dbReference type="AlphaFoldDB" id="A0A177ADQ7"/>
<comment type="similarity">
    <text evidence="1">Belongs to the ADIP family.</text>
</comment>
<dbReference type="OrthoDB" id="312015at2759"/>
<keyword evidence="2" id="KW-0175">Coiled coil</keyword>
<feature type="compositionally biased region" description="Polar residues" evidence="3">
    <location>
        <begin position="584"/>
        <end position="593"/>
    </location>
</feature>
<accession>A0A177ADQ7</accession>